<keyword evidence="4 11" id="KW-1133">Transmembrane helix</keyword>
<organism evidence="13 14">
    <name type="scientific">Podarcis muralis</name>
    <name type="common">Wall lizard</name>
    <name type="synonym">Lacerta muralis</name>
    <dbReference type="NCBI Taxonomy" id="64176"/>
    <lineage>
        <taxon>Eukaryota</taxon>
        <taxon>Metazoa</taxon>
        <taxon>Chordata</taxon>
        <taxon>Craniata</taxon>
        <taxon>Vertebrata</taxon>
        <taxon>Euteleostomi</taxon>
        <taxon>Lepidosauria</taxon>
        <taxon>Squamata</taxon>
        <taxon>Bifurcata</taxon>
        <taxon>Unidentata</taxon>
        <taxon>Episquamata</taxon>
        <taxon>Laterata</taxon>
        <taxon>Lacertibaenia</taxon>
        <taxon>Lacertidae</taxon>
        <taxon>Podarcis</taxon>
    </lineage>
</organism>
<dbReference type="GO" id="GO:0061462">
    <property type="term" value="P:protein localization to lysosome"/>
    <property type="evidence" value="ECO:0007669"/>
    <property type="project" value="Ensembl"/>
</dbReference>
<comment type="subcellular location">
    <subcellularLocation>
        <location evidence="9">Lysosome membrane</location>
        <topology evidence="9">Single-pass type I membrane protein</topology>
        <orientation evidence="9">Lumenal side</orientation>
    </subcellularLocation>
</comment>
<evidence type="ECO:0000256" key="1">
    <source>
        <dbReference type="ARBA" id="ARBA00010599"/>
    </source>
</evidence>
<evidence type="ECO:0000256" key="11">
    <source>
        <dbReference type="SAM" id="Phobius"/>
    </source>
</evidence>
<dbReference type="GO" id="GO:0050821">
    <property type="term" value="P:protein stabilization"/>
    <property type="evidence" value="ECO:0007669"/>
    <property type="project" value="Ensembl"/>
</dbReference>
<dbReference type="GO" id="GO:0005829">
    <property type="term" value="C:cytosol"/>
    <property type="evidence" value="ECO:0007669"/>
    <property type="project" value="Ensembl"/>
</dbReference>
<evidence type="ECO:0000256" key="9">
    <source>
        <dbReference type="ARBA" id="ARBA00024189"/>
    </source>
</evidence>
<feature type="signal peptide" evidence="12">
    <location>
        <begin position="1"/>
        <end position="21"/>
    </location>
</feature>
<dbReference type="InterPro" id="IPR029382">
    <property type="entry name" value="NCU-G1"/>
</dbReference>
<evidence type="ECO:0000256" key="10">
    <source>
        <dbReference type="ARBA" id="ARBA00044960"/>
    </source>
</evidence>
<name>A0A670JWJ4_PODMU</name>
<dbReference type="Ensembl" id="ENSPMRT00000030573.1">
    <property type="protein sequence ID" value="ENSPMRP00000028821.1"/>
    <property type="gene ID" value="ENSPMRG00000018637.1"/>
</dbReference>
<dbReference type="CTD" id="112770"/>
<keyword evidence="6" id="KW-0325">Glycoprotein</keyword>
<proteinExistence type="inferred from homology"/>
<keyword evidence="3 12" id="KW-0732">Signal</keyword>
<feature type="chain" id="PRO_5025478612" evidence="12">
    <location>
        <begin position="22"/>
        <end position="422"/>
    </location>
</feature>
<dbReference type="GO" id="GO:0045944">
    <property type="term" value="P:positive regulation of transcription by RNA polymerase II"/>
    <property type="evidence" value="ECO:0007669"/>
    <property type="project" value="Ensembl"/>
</dbReference>
<comment type="similarity">
    <text evidence="1">Belongs to the GLMP family.</text>
</comment>
<dbReference type="Pfam" id="PF15065">
    <property type="entry name" value="NCU-G1"/>
    <property type="match status" value="1"/>
</dbReference>
<feature type="transmembrane region" description="Helical" evidence="11">
    <location>
        <begin position="365"/>
        <end position="390"/>
    </location>
</feature>
<dbReference type="PANTHER" id="PTHR31981">
    <property type="entry name" value="GLYCOSYLATED LYSOSOMAL MEMBRANE PROTEIN"/>
    <property type="match status" value="1"/>
</dbReference>
<gene>
    <name evidence="13" type="primary">GLMP</name>
</gene>
<reference evidence="13" key="3">
    <citation type="submission" date="2025-09" db="UniProtKB">
        <authorList>
            <consortium name="Ensembl"/>
        </authorList>
    </citation>
    <scope>IDENTIFICATION</scope>
</reference>
<evidence type="ECO:0000256" key="4">
    <source>
        <dbReference type="ARBA" id="ARBA00022989"/>
    </source>
</evidence>
<evidence type="ECO:0000256" key="3">
    <source>
        <dbReference type="ARBA" id="ARBA00022729"/>
    </source>
</evidence>
<dbReference type="OrthoDB" id="6264340at2759"/>
<dbReference type="OMA" id="TLHYLWD"/>
<evidence type="ECO:0000256" key="6">
    <source>
        <dbReference type="ARBA" id="ARBA00023180"/>
    </source>
</evidence>
<dbReference type="GeneID" id="114586641"/>
<dbReference type="GO" id="GO:0005765">
    <property type="term" value="C:lysosomal membrane"/>
    <property type="evidence" value="ECO:0007669"/>
    <property type="project" value="UniProtKB-SubCell"/>
</dbReference>
<evidence type="ECO:0000256" key="5">
    <source>
        <dbReference type="ARBA" id="ARBA00023136"/>
    </source>
</evidence>
<comment type="subunit">
    <text evidence="10">Interacts (via lumenal domain) with lysosomal protein MFSD1; the interaction starts while both proteins are still in the endoplasmic reticulum and is required for stabilization of MFSD1 in lysosomes but has no direct effect on its targeting to lysosomes or transporter activity.</text>
</comment>
<dbReference type="GeneTree" id="ENSGT00390000005131"/>
<keyword evidence="7" id="KW-0458">Lysosome</keyword>
<sequence length="422" mass="45986">MLAGGGGWVWLPLLWLVGSRAGDPAGYKRKVSLEYNPGWNSSAVNLLHVRAVGLNDTIHYVWSTIGAPTVLLVYTRSQSSGLHVNWTQLLSPSPSGAIQVEPAGSVLYSMAVIFSKVFEYNGTKTSDLSKANASSFYPTYDLANFTWDSLDGRLNETTLTATFQGVGPDSGGTFRNGSISFQVTAYEETSRDGPLPRLLHTANSSKVDFVMRGVAPRGNRSRFALEIVTVEERGGQKQLESTRSIDDEYTPTIFEMAQLVSVPRNDSAGFSFLQWKTAAYSALQPKREDTVHCEYYQLETENRTVPRPSIAHAYFGEELEVHNGVAAINISFGSEDSEAYQEKSYLSWSALIGFGKPPKDGFSPLVIAILAVGLGTPVLLLVGGSITVLVSRKKPYSEEQSFPLVEPFRDGGSCSCFPCCAI</sequence>
<dbReference type="Proteomes" id="UP000472272">
    <property type="component" value="Chromosome 16"/>
</dbReference>
<reference evidence="13 14" key="1">
    <citation type="journal article" date="2019" name="Proc. Natl. Acad. Sci. U.S.A.">
        <title>Regulatory changes in pterin and carotenoid genes underlie balanced color polymorphisms in the wall lizard.</title>
        <authorList>
            <person name="Andrade P."/>
            <person name="Pinho C."/>
            <person name="Perez I de Lanuza G."/>
            <person name="Afonso S."/>
            <person name="Brejcha J."/>
            <person name="Rubin C.J."/>
            <person name="Wallerman O."/>
            <person name="Pereira P."/>
            <person name="Sabatino S.J."/>
            <person name="Bellati A."/>
            <person name="Pellitteri-Rosa D."/>
            <person name="Bosakova Z."/>
            <person name="Bunikis I."/>
            <person name="Carretero M.A."/>
            <person name="Feiner N."/>
            <person name="Marsik P."/>
            <person name="Pauperio F."/>
            <person name="Salvi D."/>
            <person name="Soler L."/>
            <person name="While G.M."/>
            <person name="Uller T."/>
            <person name="Font E."/>
            <person name="Andersson L."/>
            <person name="Carneiro M."/>
        </authorList>
    </citation>
    <scope>NUCLEOTIDE SEQUENCE</scope>
</reference>
<dbReference type="RefSeq" id="XP_028566131.1">
    <property type="nucleotide sequence ID" value="XM_028710298.1"/>
</dbReference>
<evidence type="ECO:0000313" key="13">
    <source>
        <dbReference type="Ensembl" id="ENSPMRP00000028821.1"/>
    </source>
</evidence>
<protein>
    <submittedName>
        <fullName evidence="13">Glycosylated lysosomal membrane protein</fullName>
    </submittedName>
</protein>
<evidence type="ECO:0000256" key="2">
    <source>
        <dbReference type="ARBA" id="ARBA00022692"/>
    </source>
</evidence>
<keyword evidence="5 11" id="KW-0472">Membrane</keyword>
<dbReference type="AlphaFoldDB" id="A0A670JWJ4"/>
<evidence type="ECO:0000256" key="7">
    <source>
        <dbReference type="ARBA" id="ARBA00023228"/>
    </source>
</evidence>
<evidence type="ECO:0000256" key="8">
    <source>
        <dbReference type="ARBA" id="ARBA00024176"/>
    </source>
</evidence>
<accession>A0A670JWJ4</accession>
<dbReference type="PANTHER" id="PTHR31981:SF1">
    <property type="entry name" value="GLYCOSYLATED LYSOSOMAL MEMBRANE PROTEIN"/>
    <property type="match status" value="1"/>
</dbReference>
<comment type="function">
    <text evidence="8">Required to protect lysosomal transporter MFSD1 from lysosomal proteolysis and for MFSD1 lysosomal localization.</text>
</comment>
<keyword evidence="2 11" id="KW-0812">Transmembrane</keyword>
<dbReference type="GO" id="GO:0005634">
    <property type="term" value="C:nucleus"/>
    <property type="evidence" value="ECO:0007669"/>
    <property type="project" value="Ensembl"/>
</dbReference>
<evidence type="ECO:0000256" key="12">
    <source>
        <dbReference type="SAM" id="SignalP"/>
    </source>
</evidence>
<reference evidence="13" key="2">
    <citation type="submission" date="2025-08" db="UniProtKB">
        <authorList>
            <consortium name="Ensembl"/>
        </authorList>
    </citation>
    <scope>IDENTIFICATION</scope>
</reference>
<evidence type="ECO:0000313" key="14">
    <source>
        <dbReference type="Proteomes" id="UP000472272"/>
    </source>
</evidence>
<dbReference type="KEGG" id="pmua:114586641"/>
<keyword evidence="14" id="KW-1185">Reference proteome</keyword>